<feature type="domain" description="Rho-GAP" evidence="4">
    <location>
        <begin position="370"/>
        <end position="572"/>
    </location>
</feature>
<feature type="region of interest" description="Disordered" evidence="2">
    <location>
        <begin position="166"/>
        <end position="194"/>
    </location>
</feature>
<keyword evidence="1" id="KW-0343">GTPase activation</keyword>
<dbReference type="InterPro" id="IPR057459">
    <property type="entry name" value="SYDE1/2_C2"/>
</dbReference>
<dbReference type="PANTHER" id="PTHR46150">
    <property type="entry name" value="RHO GTPASE-ACTIVATING PROTEIN 100F"/>
    <property type="match status" value="1"/>
</dbReference>
<dbReference type="SUPFAM" id="SSF49562">
    <property type="entry name" value="C2 domain (Calcium/lipid-binding domain, CaLB)"/>
    <property type="match status" value="1"/>
</dbReference>
<dbReference type="Pfam" id="PF00620">
    <property type="entry name" value="RhoGAP"/>
    <property type="match status" value="1"/>
</dbReference>
<feature type="compositionally biased region" description="Basic and acidic residues" evidence="2">
    <location>
        <begin position="166"/>
        <end position="175"/>
    </location>
</feature>
<dbReference type="InterPro" id="IPR035892">
    <property type="entry name" value="C2_domain_sf"/>
</dbReference>
<feature type="compositionally biased region" description="Low complexity" evidence="2">
    <location>
        <begin position="176"/>
        <end position="185"/>
    </location>
</feature>
<dbReference type="EMBL" id="JBFDAA010000017">
    <property type="protein sequence ID" value="KAL1116729.1"/>
    <property type="molecule type" value="Genomic_DNA"/>
</dbReference>
<feature type="compositionally biased region" description="Gly residues" evidence="2">
    <location>
        <begin position="123"/>
        <end position="135"/>
    </location>
</feature>
<dbReference type="InterPro" id="IPR052118">
    <property type="entry name" value="Rho-GAP_regulator"/>
</dbReference>
<reference evidence="5 6" key="1">
    <citation type="submission" date="2024-07" db="EMBL/GenBank/DDBJ databases">
        <title>Chromosome-level genome assembly of the water stick insect Ranatra chinensis (Heteroptera: Nepidae).</title>
        <authorList>
            <person name="Liu X."/>
        </authorList>
    </citation>
    <scope>NUCLEOTIDE SEQUENCE [LARGE SCALE GENOMIC DNA]</scope>
    <source>
        <strain evidence="5">Cailab_2021Rc</strain>
        <tissue evidence="5">Muscle</tissue>
    </source>
</reference>
<evidence type="ECO:0000256" key="2">
    <source>
        <dbReference type="SAM" id="MobiDB-lite"/>
    </source>
</evidence>
<dbReference type="Gene3D" id="2.60.40.150">
    <property type="entry name" value="C2 domain"/>
    <property type="match status" value="1"/>
</dbReference>
<evidence type="ECO:0008006" key="7">
    <source>
        <dbReference type="Google" id="ProtNLM"/>
    </source>
</evidence>
<organism evidence="5 6">
    <name type="scientific">Ranatra chinensis</name>
    <dbReference type="NCBI Taxonomy" id="642074"/>
    <lineage>
        <taxon>Eukaryota</taxon>
        <taxon>Metazoa</taxon>
        <taxon>Ecdysozoa</taxon>
        <taxon>Arthropoda</taxon>
        <taxon>Hexapoda</taxon>
        <taxon>Insecta</taxon>
        <taxon>Pterygota</taxon>
        <taxon>Neoptera</taxon>
        <taxon>Paraneoptera</taxon>
        <taxon>Hemiptera</taxon>
        <taxon>Heteroptera</taxon>
        <taxon>Panheteroptera</taxon>
        <taxon>Nepomorpha</taxon>
        <taxon>Nepidae</taxon>
        <taxon>Ranatrinae</taxon>
        <taxon>Ranatra</taxon>
    </lineage>
</organism>
<dbReference type="PROSITE" id="PS50238">
    <property type="entry name" value="RHOGAP"/>
    <property type="match status" value="1"/>
</dbReference>
<dbReference type="FunFam" id="1.10.555.10:FF:000031">
    <property type="entry name" value="rho GTPase-activating protein 100F isoform X6"/>
    <property type="match status" value="1"/>
</dbReference>
<dbReference type="GO" id="GO:0005096">
    <property type="term" value="F:GTPase activator activity"/>
    <property type="evidence" value="ECO:0007669"/>
    <property type="project" value="UniProtKB-KW"/>
</dbReference>
<gene>
    <name evidence="5" type="ORF">AAG570_005201</name>
</gene>
<dbReference type="Proteomes" id="UP001558652">
    <property type="component" value="Unassembled WGS sequence"/>
</dbReference>
<feature type="region of interest" description="Disordered" evidence="2">
    <location>
        <begin position="1"/>
        <end position="30"/>
    </location>
</feature>
<proteinExistence type="predicted"/>
<accession>A0ABD0YLJ8</accession>
<keyword evidence="6" id="KW-1185">Reference proteome</keyword>
<comment type="caution">
    <text evidence="5">The sequence shown here is derived from an EMBL/GenBank/DDBJ whole genome shotgun (WGS) entry which is preliminary data.</text>
</comment>
<feature type="region of interest" description="Disordered" evidence="2">
    <location>
        <begin position="95"/>
        <end position="140"/>
    </location>
</feature>
<dbReference type="CDD" id="cd00030">
    <property type="entry name" value="C2"/>
    <property type="match status" value="1"/>
</dbReference>
<feature type="compositionally biased region" description="Polar residues" evidence="2">
    <location>
        <begin position="95"/>
        <end position="106"/>
    </location>
</feature>
<dbReference type="InterPro" id="IPR008936">
    <property type="entry name" value="Rho_GTPase_activation_prot"/>
</dbReference>
<sequence length="591" mass="65531">MRQPRTHIPTLPTHSCLTAADHDDSDGALSAPEMTLSRKHRQRLVSSPSVFTADEYRSWLTRTPSSSAIYSSAAAAMMGGSSNQKASQRFTFSAENLPQRTRQPGQLATMGPISGTGMKDRSGGAGGGTDGGSRGGTLDRQSLTTRSASLRRMHNLLELEAKHLGKTSVAHDHHSSAATTPVSSVAPPPLPPQRHSATMQINPAEFLKYKQSMVRGGEVEVSGLLWLHLLSGRGLRASANPQPTTTTPNVRDLYCVLECDGVHKARTVVRTADLVFDWDETFELDLVSNRELDFLIYSWDPQYRHKLCYKGSVQLAALLQESPVHQLAVKIEPRGTLYLRLHHTTPYQTFLRKPKQPVIPTSYIKGIFGMDLETVVNRESLASEILKGDALNIPTIIRRCVEEVERRGLDIIGLYRLCGSATKKRILREAFERNPRTVDLSPDNVPDINVITGVLKDYLRELPEPLVTKCLYQMLADAVSVCLPDDPDGNAKLIFSILDCLPHVNRSTFVFLMNHLALVSSQTERNKMSTESLAVCFAPVLMLQSESQDKHLDFHAPISVLRYLLDIWPLKSGIIHNLYDFLTSAFYTCGP</sequence>
<evidence type="ECO:0000259" key="4">
    <source>
        <dbReference type="PROSITE" id="PS50238"/>
    </source>
</evidence>
<dbReference type="Gene3D" id="1.10.555.10">
    <property type="entry name" value="Rho GTPase activation protein"/>
    <property type="match status" value="1"/>
</dbReference>
<dbReference type="InterPro" id="IPR000198">
    <property type="entry name" value="RhoGAP_dom"/>
</dbReference>
<dbReference type="SMART" id="SM00324">
    <property type="entry name" value="RhoGAP"/>
    <property type="match status" value="1"/>
</dbReference>
<dbReference type="Pfam" id="PF25336">
    <property type="entry name" value="C2_SYDE"/>
    <property type="match status" value="1"/>
</dbReference>
<feature type="domain" description="C2" evidence="3">
    <location>
        <begin position="203"/>
        <end position="328"/>
    </location>
</feature>
<dbReference type="AlphaFoldDB" id="A0ABD0YLJ8"/>
<evidence type="ECO:0000259" key="3">
    <source>
        <dbReference type="PROSITE" id="PS50004"/>
    </source>
</evidence>
<name>A0ABD0YLJ8_9HEMI</name>
<dbReference type="SUPFAM" id="SSF48350">
    <property type="entry name" value="GTPase activation domain, GAP"/>
    <property type="match status" value="1"/>
</dbReference>
<dbReference type="PROSITE" id="PS50004">
    <property type="entry name" value="C2"/>
    <property type="match status" value="1"/>
</dbReference>
<dbReference type="SMART" id="SM00239">
    <property type="entry name" value="C2"/>
    <property type="match status" value="1"/>
</dbReference>
<dbReference type="PANTHER" id="PTHR46150:SF3">
    <property type="entry name" value="RHO GTPASE-ACTIVATING PROTEIN 100F"/>
    <property type="match status" value="1"/>
</dbReference>
<dbReference type="InterPro" id="IPR000008">
    <property type="entry name" value="C2_dom"/>
</dbReference>
<evidence type="ECO:0000256" key="1">
    <source>
        <dbReference type="ARBA" id="ARBA00022468"/>
    </source>
</evidence>
<protein>
    <recommendedName>
        <fullName evidence="7">Rho GTPase-activating protein 100F</fullName>
    </recommendedName>
</protein>
<evidence type="ECO:0000313" key="5">
    <source>
        <dbReference type="EMBL" id="KAL1116729.1"/>
    </source>
</evidence>
<evidence type="ECO:0000313" key="6">
    <source>
        <dbReference type="Proteomes" id="UP001558652"/>
    </source>
</evidence>